<dbReference type="PIRSF" id="PIRSF000521">
    <property type="entry name" value="Transaminase_4ab_Lys_Orn"/>
    <property type="match status" value="1"/>
</dbReference>
<dbReference type="NCBIfam" id="TIGR00707">
    <property type="entry name" value="argD"/>
    <property type="match status" value="1"/>
</dbReference>
<dbReference type="GO" id="GO:0006526">
    <property type="term" value="P:L-arginine biosynthetic process"/>
    <property type="evidence" value="ECO:0007669"/>
    <property type="project" value="UniProtKB-ARBA"/>
</dbReference>
<gene>
    <name evidence="7" type="primary">argD</name>
    <name evidence="7" type="ORF">COEU31_12130</name>
</gene>
<protein>
    <submittedName>
        <fullName evidence="7">Acetylornithine aminotransferase</fullName>
    </submittedName>
</protein>
<keyword evidence="5 6" id="KW-0663">Pyridoxal phosphate</keyword>
<dbReference type="GO" id="GO:0042802">
    <property type="term" value="F:identical protein binding"/>
    <property type="evidence" value="ECO:0007669"/>
    <property type="project" value="TreeGrafter"/>
</dbReference>
<dbReference type="CDD" id="cd00610">
    <property type="entry name" value="OAT_like"/>
    <property type="match status" value="1"/>
</dbReference>
<name>A0AAI9K493_9FIRM</name>
<reference evidence="7" key="1">
    <citation type="submission" date="2020-06" db="EMBL/GenBank/DDBJ databases">
        <title>Characterization of fructooligosaccharide metabolism and fructooligosaccharide-degrading enzymes in human commensal butyrate producers.</title>
        <authorList>
            <person name="Tanno H."/>
            <person name="Fujii T."/>
            <person name="Hirano K."/>
            <person name="Maeno S."/>
            <person name="Tonozuka T."/>
            <person name="Sakamoto M."/>
            <person name="Ohkuma M."/>
            <person name="Tochio T."/>
            <person name="Endo A."/>
        </authorList>
    </citation>
    <scope>NUCLEOTIDE SEQUENCE</scope>
    <source>
        <strain evidence="7">JCM 31265</strain>
    </source>
</reference>
<evidence type="ECO:0000256" key="1">
    <source>
        <dbReference type="ARBA" id="ARBA00001933"/>
    </source>
</evidence>
<sequence>MKVSESGYTREELLEIVDTYLAEQSRRWEFIEEKGDGMYVYAENGDRYLDFFAGIAVSSAGNANKKVAKAIADQAANVIHASNYAYTLPMILLAKKVCDTIGMEKIVFQNSGTEANEAMIKMARKYGVDNYGPDRYKIVTAKNSFHGRTYGALSATGQPDSACHKGFAPLLPGFTYAEYNNLEDFKSKCDENTIGIMVEPVQGEGGVYPADPEFLKGLREFCDEKNMLLMFDEVQTGWGRTGDIMAYMTYGVKPDMVSMAKAIGGGMPIGAMCTSTKIAAAFTPGAHGSTYAANPVCCAAALAEIDEILDNKLYENAKEVGAYFMEELKALPCVKEIRGRGLLIGVEFNKPIAFEVKHRAFENKLLITAVRDSIIRIAPPLIVKKEHCDEAVKLLIKSVTEALQEQ</sequence>
<accession>A0AAI9K493</accession>
<evidence type="ECO:0000256" key="6">
    <source>
        <dbReference type="RuleBase" id="RU003560"/>
    </source>
</evidence>
<dbReference type="InterPro" id="IPR050103">
    <property type="entry name" value="Class-III_PLP-dep_AT"/>
</dbReference>
<dbReference type="RefSeq" id="WP_015533159.1">
    <property type="nucleotide sequence ID" value="NZ_BLYL01000005.1"/>
</dbReference>
<dbReference type="InterPro" id="IPR005814">
    <property type="entry name" value="Aminotrans_3"/>
</dbReference>
<keyword evidence="4" id="KW-0808">Transferase</keyword>
<proteinExistence type="inferred from homology"/>
<evidence type="ECO:0000313" key="7">
    <source>
        <dbReference type="EMBL" id="GFO94167.1"/>
    </source>
</evidence>
<dbReference type="Pfam" id="PF00202">
    <property type="entry name" value="Aminotran_3"/>
    <property type="match status" value="1"/>
</dbReference>
<keyword evidence="2 7" id="KW-0032">Aminotransferase</keyword>
<evidence type="ECO:0000313" key="8">
    <source>
        <dbReference type="Proteomes" id="UP000660047"/>
    </source>
</evidence>
<dbReference type="EMBL" id="BLYL01000005">
    <property type="protein sequence ID" value="GFO94167.1"/>
    <property type="molecule type" value="Genomic_DNA"/>
</dbReference>
<organism evidence="7 8">
    <name type="scientific">Coprococcus eutactus</name>
    <dbReference type="NCBI Taxonomy" id="33043"/>
    <lineage>
        <taxon>Bacteria</taxon>
        <taxon>Bacillati</taxon>
        <taxon>Bacillota</taxon>
        <taxon>Clostridia</taxon>
        <taxon>Lachnospirales</taxon>
        <taxon>Lachnospiraceae</taxon>
        <taxon>Coprococcus</taxon>
    </lineage>
</organism>
<dbReference type="InterPro" id="IPR004636">
    <property type="entry name" value="AcOrn/SuccOrn_fam"/>
</dbReference>
<dbReference type="Proteomes" id="UP000660047">
    <property type="component" value="Unassembled WGS sequence"/>
</dbReference>
<dbReference type="SUPFAM" id="SSF53383">
    <property type="entry name" value="PLP-dependent transferases"/>
    <property type="match status" value="1"/>
</dbReference>
<dbReference type="PANTHER" id="PTHR11986:SF79">
    <property type="entry name" value="ACETYLORNITHINE AMINOTRANSFERASE, MITOCHONDRIAL"/>
    <property type="match status" value="1"/>
</dbReference>
<dbReference type="Gene3D" id="3.90.1150.10">
    <property type="entry name" value="Aspartate Aminotransferase, domain 1"/>
    <property type="match status" value="1"/>
</dbReference>
<evidence type="ECO:0000256" key="3">
    <source>
        <dbReference type="ARBA" id="ARBA00022605"/>
    </source>
</evidence>
<dbReference type="GO" id="GO:0008483">
    <property type="term" value="F:transaminase activity"/>
    <property type="evidence" value="ECO:0007669"/>
    <property type="project" value="UniProtKB-KW"/>
</dbReference>
<comment type="cofactor">
    <cofactor evidence="1">
        <name>pyridoxal 5'-phosphate</name>
        <dbReference type="ChEBI" id="CHEBI:597326"/>
    </cofactor>
</comment>
<evidence type="ECO:0000256" key="4">
    <source>
        <dbReference type="ARBA" id="ARBA00022679"/>
    </source>
</evidence>
<dbReference type="AlphaFoldDB" id="A0AAI9K493"/>
<dbReference type="PANTHER" id="PTHR11986">
    <property type="entry name" value="AMINOTRANSFERASE CLASS III"/>
    <property type="match status" value="1"/>
</dbReference>
<dbReference type="InterPro" id="IPR015421">
    <property type="entry name" value="PyrdxlP-dep_Trfase_major"/>
</dbReference>
<comment type="similarity">
    <text evidence="6">Belongs to the class-III pyridoxal-phosphate-dependent aminotransferase family.</text>
</comment>
<dbReference type="FunFam" id="3.40.640.10:FF:000004">
    <property type="entry name" value="Acetylornithine aminotransferase"/>
    <property type="match status" value="1"/>
</dbReference>
<dbReference type="InterPro" id="IPR015422">
    <property type="entry name" value="PyrdxlP-dep_Trfase_small"/>
</dbReference>
<dbReference type="Gene3D" id="3.40.640.10">
    <property type="entry name" value="Type I PLP-dependent aspartate aminotransferase-like (Major domain)"/>
    <property type="match status" value="1"/>
</dbReference>
<comment type="caution">
    <text evidence="7">The sequence shown here is derived from an EMBL/GenBank/DDBJ whole genome shotgun (WGS) entry which is preliminary data.</text>
</comment>
<dbReference type="GO" id="GO:0030170">
    <property type="term" value="F:pyridoxal phosphate binding"/>
    <property type="evidence" value="ECO:0007669"/>
    <property type="project" value="InterPro"/>
</dbReference>
<dbReference type="InterPro" id="IPR015424">
    <property type="entry name" value="PyrdxlP-dep_Trfase"/>
</dbReference>
<dbReference type="NCBIfam" id="NF002325">
    <property type="entry name" value="PRK01278.1"/>
    <property type="match status" value="1"/>
</dbReference>
<evidence type="ECO:0000256" key="5">
    <source>
        <dbReference type="ARBA" id="ARBA00022898"/>
    </source>
</evidence>
<keyword evidence="3" id="KW-0028">Amino-acid biosynthesis</keyword>
<evidence type="ECO:0000256" key="2">
    <source>
        <dbReference type="ARBA" id="ARBA00022576"/>
    </source>
</evidence>